<sequence>MGSIEVGKEADITMFNTNSPEWQPLYNPVYNLVYSATGSSVDTIMVGGKLLLQNGEHLTIDMERLYSKIKKLNPIILEKTNLHEKIKSKLTII</sequence>
<reference evidence="2 3" key="1">
    <citation type="submission" date="2018-12" db="EMBL/GenBank/DDBJ databases">
        <title>Bacillus chawlae sp. nov., Bacillus glennii sp. nov., and Bacillus saganii sp. nov. Isolated from the Vehicle Assembly Building at Kennedy Space Center where the Viking Spacecraft were Assembled.</title>
        <authorList>
            <person name="Seuylemezian A."/>
            <person name="Vaishampayan P."/>
        </authorList>
    </citation>
    <scope>NUCLEOTIDE SEQUENCE [LARGE SCALE GENOMIC DNA]</scope>
    <source>
        <strain evidence="2 3">L5</strain>
    </source>
</reference>
<organism evidence="2 3">
    <name type="scientific">Peribacillus cavernae</name>
    <dbReference type="NCBI Taxonomy" id="1674310"/>
    <lineage>
        <taxon>Bacteria</taxon>
        <taxon>Bacillati</taxon>
        <taxon>Bacillota</taxon>
        <taxon>Bacilli</taxon>
        <taxon>Bacillales</taxon>
        <taxon>Bacillaceae</taxon>
        <taxon>Peribacillus</taxon>
    </lineage>
</organism>
<dbReference type="EMBL" id="RYZZ01000006">
    <property type="protein sequence ID" value="RUQ30877.1"/>
    <property type="molecule type" value="Genomic_DNA"/>
</dbReference>
<keyword evidence="3" id="KW-1185">Reference proteome</keyword>
<name>A0A3S1B908_9BACI</name>
<dbReference type="AlphaFoldDB" id="A0A3S1B908"/>
<evidence type="ECO:0000256" key="1">
    <source>
        <dbReference type="ARBA" id="ARBA00022801"/>
    </source>
</evidence>
<dbReference type="InterPro" id="IPR011059">
    <property type="entry name" value="Metal-dep_hydrolase_composite"/>
</dbReference>
<protein>
    <submittedName>
        <fullName evidence="2">Uncharacterized protein</fullName>
    </submittedName>
</protein>
<dbReference type="SUPFAM" id="SSF51338">
    <property type="entry name" value="Composite domain of metallo-dependent hydrolases"/>
    <property type="match status" value="1"/>
</dbReference>
<gene>
    <name evidence="2" type="ORF">ELQ35_04575</name>
</gene>
<dbReference type="OrthoDB" id="9807210at2"/>
<evidence type="ECO:0000313" key="3">
    <source>
        <dbReference type="Proteomes" id="UP000267430"/>
    </source>
</evidence>
<dbReference type="Proteomes" id="UP000267430">
    <property type="component" value="Unassembled WGS sequence"/>
</dbReference>
<comment type="caution">
    <text evidence="2">The sequence shown here is derived from an EMBL/GenBank/DDBJ whole genome shotgun (WGS) entry which is preliminary data.</text>
</comment>
<dbReference type="InterPro" id="IPR050287">
    <property type="entry name" value="MTA/SAH_deaminase"/>
</dbReference>
<dbReference type="PANTHER" id="PTHR43794">
    <property type="entry name" value="AMINOHYDROLASE SSNA-RELATED"/>
    <property type="match status" value="1"/>
</dbReference>
<dbReference type="Gene3D" id="2.30.40.10">
    <property type="entry name" value="Urease, subunit C, domain 1"/>
    <property type="match status" value="1"/>
</dbReference>
<dbReference type="PANTHER" id="PTHR43794:SF11">
    <property type="entry name" value="AMIDOHYDROLASE-RELATED DOMAIN-CONTAINING PROTEIN"/>
    <property type="match status" value="1"/>
</dbReference>
<accession>A0A3S1B908</accession>
<proteinExistence type="predicted"/>
<dbReference type="GO" id="GO:0016810">
    <property type="term" value="F:hydrolase activity, acting on carbon-nitrogen (but not peptide) bonds"/>
    <property type="evidence" value="ECO:0007669"/>
    <property type="project" value="InterPro"/>
</dbReference>
<evidence type="ECO:0000313" key="2">
    <source>
        <dbReference type="EMBL" id="RUQ30877.1"/>
    </source>
</evidence>
<keyword evidence="1" id="KW-0378">Hydrolase</keyword>